<dbReference type="AlphaFoldDB" id="A0A378JNM8"/>
<name>A0A378JNM8_9GAMM</name>
<gene>
    <name evidence="1" type="ORF">NCTC13316_02981</name>
</gene>
<organism evidence="1 2">
    <name type="scientific">Legionella busanensis</name>
    <dbReference type="NCBI Taxonomy" id="190655"/>
    <lineage>
        <taxon>Bacteria</taxon>
        <taxon>Pseudomonadati</taxon>
        <taxon>Pseudomonadota</taxon>
        <taxon>Gammaproteobacteria</taxon>
        <taxon>Legionellales</taxon>
        <taxon>Legionellaceae</taxon>
        <taxon>Legionella</taxon>
    </lineage>
</organism>
<accession>A0A378JNM8</accession>
<proteinExistence type="predicted"/>
<evidence type="ECO:0000313" key="2">
    <source>
        <dbReference type="Proteomes" id="UP000254794"/>
    </source>
</evidence>
<keyword evidence="2" id="KW-1185">Reference proteome</keyword>
<dbReference type="Proteomes" id="UP000254794">
    <property type="component" value="Unassembled WGS sequence"/>
</dbReference>
<evidence type="ECO:0000313" key="1">
    <source>
        <dbReference type="EMBL" id="STX52855.1"/>
    </source>
</evidence>
<reference evidence="1 2" key="1">
    <citation type="submission" date="2018-06" db="EMBL/GenBank/DDBJ databases">
        <authorList>
            <consortium name="Pathogen Informatics"/>
            <person name="Doyle S."/>
        </authorList>
    </citation>
    <scope>NUCLEOTIDE SEQUENCE [LARGE SCALE GENOMIC DNA]</scope>
    <source>
        <strain evidence="1 2">NCTC13316</strain>
    </source>
</reference>
<dbReference type="RefSeq" id="WP_115332380.1">
    <property type="nucleotide sequence ID" value="NZ_CAAAHP010000003.1"/>
</dbReference>
<protein>
    <submittedName>
        <fullName evidence="1">Uncharacterized protein</fullName>
    </submittedName>
</protein>
<dbReference type="EMBL" id="UGOD01000001">
    <property type="protein sequence ID" value="STX52855.1"/>
    <property type="molecule type" value="Genomic_DNA"/>
</dbReference>
<sequence>MLLNDNDKYPLSALLEQIYDQIQQEDLPIDPLLHQAFNNFLLEYQALQKTLTYIKVTNMEPLTAREQELAYSIYNADFLQPYLDAKNHFERQSPTIASKDLCDQYTQYLETDRKKRISVFNEINQLKSVIACGEYLGKNGFFSITIS</sequence>